<name>A0A0A9ETY5_ARUDO</name>
<dbReference type="EMBL" id="GBRH01194349">
    <property type="protein sequence ID" value="JAE03547.1"/>
    <property type="molecule type" value="Transcribed_RNA"/>
</dbReference>
<dbReference type="AlphaFoldDB" id="A0A0A9ETY5"/>
<protein>
    <submittedName>
        <fullName evidence="1">Uncharacterized protein</fullName>
    </submittedName>
</protein>
<reference evidence="1" key="1">
    <citation type="submission" date="2014-09" db="EMBL/GenBank/DDBJ databases">
        <authorList>
            <person name="Magalhaes I.L.F."/>
            <person name="Oliveira U."/>
            <person name="Santos F.R."/>
            <person name="Vidigal T.H.D.A."/>
            <person name="Brescovit A.D."/>
            <person name="Santos A.J."/>
        </authorList>
    </citation>
    <scope>NUCLEOTIDE SEQUENCE</scope>
    <source>
        <tissue evidence="1">Shoot tissue taken approximately 20 cm above the soil surface</tissue>
    </source>
</reference>
<reference evidence="1" key="2">
    <citation type="journal article" date="2015" name="Data Brief">
        <title>Shoot transcriptome of the giant reed, Arundo donax.</title>
        <authorList>
            <person name="Barrero R.A."/>
            <person name="Guerrero F.D."/>
            <person name="Moolhuijzen P."/>
            <person name="Goolsby J.A."/>
            <person name="Tidwell J."/>
            <person name="Bellgard S.E."/>
            <person name="Bellgard M.I."/>
        </authorList>
    </citation>
    <scope>NUCLEOTIDE SEQUENCE</scope>
    <source>
        <tissue evidence="1">Shoot tissue taken approximately 20 cm above the soil surface</tissue>
    </source>
</reference>
<accession>A0A0A9ETY5</accession>
<sequence>MRFSSACRTRDSTLFSSSSLSFSKRISASFLAACRSSSNLANRFCAFDRRLNLFCSAARSFALRRCP</sequence>
<evidence type="ECO:0000313" key="1">
    <source>
        <dbReference type="EMBL" id="JAE03547.1"/>
    </source>
</evidence>
<proteinExistence type="predicted"/>
<organism evidence="1">
    <name type="scientific">Arundo donax</name>
    <name type="common">Giant reed</name>
    <name type="synonym">Donax arundinaceus</name>
    <dbReference type="NCBI Taxonomy" id="35708"/>
    <lineage>
        <taxon>Eukaryota</taxon>
        <taxon>Viridiplantae</taxon>
        <taxon>Streptophyta</taxon>
        <taxon>Embryophyta</taxon>
        <taxon>Tracheophyta</taxon>
        <taxon>Spermatophyta</taxon>
        <taxon>Magnoliopsida</taxon>
        <taxon>Liliopsida</taxon>
        <taxon>Poales</taxon>
        <taxon>Poaceae</taxon>
        <taxon>PACMAD clade</taxon>
        <taxon>Arundinoideae</taxon>
        <taxon>Arundineae</taxon>
        <taxon>Arundo</taxon>
    </lineage>
</organism>